<dbReference type="Gene3D" id="1.10.287.130">
    <property type="match status" value="1"/>
</dbReference>
<dbReference type="CDD" id="cd06225">
    <property type="entry name" value="HAMP"/>
    <property type="match status" value="1"/>
</dbReference>
<dbReference type="InterPro" id="IPR003661">
    <property type="entry name" value="HisK_dim/P_dom"/>
</dbReference>
<feature type="compositionally biased region" description="Polar residues" evidence="11">
    <location>
        <begin position="21"/>
        <end position="30"/>
    </location>
</feature>
<evidence type="ECO:0000256" key="9">
    <source>
        <dbReference type="ARBA" id="ARBA00023012"/>
    </source>
</evidence>
<dbReference type="CDD" id="cd00082">
    <property type="entry name" value="HisKA"/>
    <property type="match status" value="1"/>
</dbReference>
<dbReference type="InterPro" id="IPR003594">
    <property type="entry name" value="HATPase_dom"/>
</dbReference>
<dbReference type="SUPFAM" id="SSF47384">
    <property type="entry name" value="Homodimeric domain of signal transducing histidine kinase"/>
    <property type="match status" value="1"/>
</dbReference>
<dbReference type="InterPro" id="IPR005467">
    <property type="entry name" value="His_kinase_dom"/>
</dbReference>
<dbReference type="SUPFAM" id="SSF158472">
    <property type="entry name" value="HAMP domain-like"/>
    <property type="match status" value="1"/>
</dbReference>
<dbReference type="EC" id="2.7.13.3" evidence="3"/>
<dbReference type="SMART" id="SM00387">
    <property type="entry name" value="HATPase_c"/>
    <property type="match status" value="1"/>
</dbReference>
<evidence type="ECO:0000256" key="11">
    <source>
        <dbReference type="SAM" id="MobiDB-lite"/>
    </source>
</evidence>
<dbReference type="EMBL" id="BAABFX010000020">
    <property type="protein sequence ID" value="GAA4392162.1"/>
    <property type="molecule type" value="Genomic_DNA"/>
</dbReference>
<evidence type="ECO:0000256" key="2">
    <source>
        <dbReference type="ARBA" id="ARBA00004236"/>
    </source>
</evidence>
<comment type="catalytic activity">
    <reaction evidence="1">
        <text>ATP + protein L-histidine = ADP + protein N-phospho-L-histidine.</text>
        <dbReference type="EC" id="2.7.13.3"/>
    </reaction>
</comment>
<evidence type="ECO:0000256" key="3">
    <source>
        <dbReference type="ARBA" id="ARBA00012438"/>
    </source>
</evidence>
<evidence type="ECO:0000256" key="8">
    <source>
        <dbReference type="ARBA" id="ARBA00022989"/>
    </source>
</evidence>
<feature type="region of interest" description="Disordered" evidence="11">
    <location>
        <begin position="500"/>
        <end position="522"/>
    </location>
</feature>
<keyword evidence="8 12" id="KW-1133">Transmembrane helix</keyword>
<feature type="compositionally biased region" description="Low complexity" evidence="11">
    <location>
        <begin position="1"/>
        <end position="12"/>
    </location>
</feature>
<proteinExistence type="predicted"/>
<dbReference type="SUPFAM" id="SSF55874">
    <property type="entry name" value="ATPase domain of HSP90 chaperone/DNA topoisomerase II/histidine kinase"/>
    <property type="match status" value="1"/>
</dbReference>
<keyword evidence="4" id="KW-0597">Phosphoprotein</keyword>
<keyword evidence="16" id="KW-1185">Reference proteome</keyword>
<evidence type="ECO:0000256" key="6">
    <source>
        <dbReference type="ARBA" id="ARBA00022692"/>
    </source>
</evidence>
<evidence type="ECO:0000259" key="14">
    <source>
        <dbReference type="PROSITE" id="PS50885"/>
    </source>
</evidence>
<evidence type="ECO:0000256" key="12">
    <source>
        <dbReference type="SAM" id="Phobius"/>
    </source>
</evidence>
<dbReference type="PANTHER" id="PTHR45436">
    <property type="entry name" value="SENSOR HISTIDINE KINASE YKOH"/>
    <property type="match status" value="1"/>
</dbReference>
<dbReference type="Pfam" id="PF02518">
    <property type="entry name" value="HATPase_c"/>
    <property type="match status" value="1"/>
</dbReference>
<dbReference type="Gene3D" id="6.10.340.10">
    <property type="match status" value="1"/>
</dbReference>
<feature type="region of interest" description="Disordered" evidence="11">
    <location>
        <begin position="1"/>
        <end position="37"/>
    </location>
</feature>
<dbReference type="Pfam" id="PF00512">
    <property type="entry name" value="HisKA"/>
    <property type="match status" value="1"/>
</dbReference>
<dbReference type="InterPro" id="IPR003660">
    <property type="entry name" value="HAMP_dom"/>
</dbReference>
<evidence type="ECO:0000259" key="13">
    <source>
        <dbReference type="PROSITE" id="PS50109"/>
    </source>
</evidence>
<dbReference type="InterPro" id="IPR036097">
    <property type="entry name" value="HisK_dim/P_sf"/>
</dbReference>
<gene>
    <name evidence="15" type="ORF">GCM10023153_10890</name>
</gene>
<dbReference type="InterPro" id="IPR004358">
    <property type="entry name" value="Sig_transdc_His_kin-like_C"/>
</dbReference>
<sequence>MSSASPATTPPASDQPVPGQPATTPPASDQRTPKDGPVARVVRHLEAVPLRRRLVAIVGTLVGAALILTSLATAYLMRSDLLDRVDSELRSVARPVATQVFDDLRSTGSALPTGYAFHLQGARGTITRLPTGETARPVLPVLTVDDPRVTSGEPFTVPSEGGRPQWRFIAGRVVGEDSTFAVGVPLDTVNDTVTQLVITTGLISTLVLLASLAMARYAVRRAFRPLTRIEDTAAAIAAGDLTQRIPVRQADDEVTSLSRSLNTMLARIESSFAVREASEERMRQFVADASHELRTPLATVRGYAELYRQGAVRDPEAVGGAMERIEAESERMSGLVEDLLMLARIDDAPEVELAPVDLTVLAADAVADARVRAPERRISLLGLNGPVAPTVVVGSEPKLRQVVTNLVANALRHTPAGTPVEVAVGLDAHGATLEVRDHGPGVPPEVATKVFERFYRADPSRGRTAGGGSGLGLAIVAAIVARHQGQVGVARTPGGGATFVVRLPQRPSSPHQRPIAQRTPSN</sequence>
<feature type="domain" description="Histidine kinase" evidence="13">
    <location>
        <begin position="288"/>
        <end position="507"/>
    </location>
</feature>
<evidence type="ECO:0000256" key="5">
    <source>
        <dbReference type="ARBA" id="ARBA00022679"/>
    </source>
</evidence>
<dbReference type="PROSITE" id="PS50109">
    <property type="entry name" value="HIS_KIN"/>
    <property type="match status" value="1"/>
</dbReference>
<dbReference type="SMART" id="SM00388">
    <property type="entry name" value="HisKA"/>
    <property type="match status" value="1"/>
</dbReference>
<dbReference type="SMART" id="SM00304">
    <property type="entry name" value="HAMP"/>
    <property type="match status" value="1"/>
</dbReference>
<evidence type="ECO:0000256" key="10">
    <source>
        <dbReference type="ARBA" id="ARBA00023136"/>
    </source>
</evidence>
<accession>A0ABP8JK87</accession>
<evidence type="ECO:0000313" key="16">
    <source>
        <dbReference type="Proteomes" id="UP001500390"/>
    </source>
</evidence>
<comment type="subcellular location">
    <subcellularLocation>
        <location evidence="2">Cell membrane</location>
    </subcellularLocation>
</comment>
<keyword evidence="5" id="KW-0808">Transferase</keyword>
<dbReference type="PRINTS" id="PR00344">
    <property type="entry name" value="BCTRLSENSOR"/>
</dbReference>
<feature type="transmembrane region" description="Helical" evidence="12">
    <location>
        <begin position="54"/>
        <end position="77"/>
    </location>
</feature>
<dbReference type="InterPro" id="IPR036890">
    <property type="entry name" value="HATPase_C_sf"/>
</dbReference>
<dbReference type="Proteomes" id="UP001500390">
    <property type="component" value="Unassembled WGS sequence"/>
</dbReference>
<feature type="transmembrane region" description="Helical" evidence="12">
    <location>
        <begin position="196"/>
        <end position="219"/>
    </location>
</feature>
<organism evidence="15 16">
    <name type="scientific">Ornithinibacter aureus</name>
    <dbReference type="NCBI Taxonomy" id="622664"/>
    <lineage>
        <taxon>Bacteria</taxon>
        <taxon>Bacillati</taxon>
        <taxon>Actinomycetota</taxon>
        <taxon>Actinomycetes</taxon>
        <taxon>Micrococcales</taxon>
        <taxon>Intrasporangiaceae</taxon>
        <taxon>Ornithinibacter</taxon>
    </lineage>
</organism>
<name>A0ABP8JK87_9MICO</name>
<keyword evidence="6 12" id="KW-0812">Transmembrane</keyword>
<evidence type="ECO:0000256" key="4">
    <source>
        <dbReference type="ARBA" id="ARBA00022553"/>
    </source>
</evidence>
<dbReference type="CDD" id="cd00075">
    <property type="entry name" value="HATPase"/>
    <property type="match status" value="1"/>
</dbReference>
<dbReference type="InterPro" id="IPR050428">
    <property type="entry name" value="TCS_sensor_his_kinase"/>
</dbReference>
<keyword evidence="7 15" id="KW-0418">Kinase</keyword>
<dbReference type="GO" id="GO:0016301">
    <property type="term" value="F:kinase activity"/>
    <property type="evidence" value="ECO:0007669"/>
    <property type="project" value="UniProtKB-KW"/>
</dbReference>
<feature type="domain" description="HAMP" evidence="14">
    <location>
        <begin position="220"/>
        <end position="273"/>
    </location>
</feature>
<protein>
    <recommendedName>
        <fullName evidence="3">histidine kinase</fullName>
        <ecNumber evidence="3">2.7.13.3</ecNumber>
    </recommendedName>
</protein>
<dbReference type="RefSeq" id="WP_246196957.1">
    <property type="nucleotide sequence ID" value="NZ_BAABFX010000020.1"/>
</dbReference>
<dbReference type="PROSITE" id="PS50885">
    <property type="entry name" value="HAMP"/>
    <property type="match status" value="1"/>
</dbReference>
<evidence type="ECO:0000313" key="15">
    <source>
        <dbReference type="EMBL" id="GAA4392162.1"/>
    </source>
</evidence>
<keyword evidence="9" id="KW-0902">Two-component regulatory system</keyword>
<dbReference type="PANTHER" id="PTHR45436:SF5">
    <property type="entry name" value="SENSOR HISTIDINE KINASE TRCS"/>
    <property type="match status" value="1"/>
</dbReference>
<evidence type="ECO:0000256" key="7">
    <source>
        <dbReference type="ARBA" id="ARBA00022777"/>
    </source>
</evidence>
<keyword evidence="10 12" id="KW-0472">Membrane</keyword>
<comment type="caution">
    <text evidence="15">The sequence shown here is derived from an EMBL/GenBank/DDBJ whole genome shotgun (WGS) entry which is preliminary data.</text>
</comment>
<dbReference type="Gene3D" id="3.30.565.10">
    <property type="entry name" value="Histidine kinase-like ATPase, C-terminal domain"/>
    <property type="match status" value="1"/>
</dbReference>
<reference evidence="16" key="1">
    <citation type="journal article" date="2019" name="Int. J. Syst. Evol. Microbiol.">
        <title>The Global Catalogue of Microorganisms (GCM) 10K type strain sequencing project: providing services to taxonomists for standard genome sequencing and annotation.</title>
        <authorList>
            <consortium name="The Broad Institute Genomics Platform"/>
            <consortium name="The Broad Institute Genome Sequencing Center for Infectious Disease"/>
            <person name="Wu L."/>
            <person name="Ma J."/>
        </authorList>
    </citation>
    <scope>NUCLEOTIDE SEQUENCE [LARGE SCALE GENOMIC DNA]</scope>
    <source>
        <strain evidence="16">JCM 17738</strain>
    </source>
</reference>
<dbReference type="Pfam" id="PF00672">
    <property type="entry name" value="HAMP"/>
    <property type="match status" value="1"/>
</dbReference>
<evidence type="ECO:0000256" key="1">
    <source>
        <dbReference type="ARBA" id="ARBA00000085"/>
    </source>
</evidence>